<keyword evidence="7" id="KW-0961">Cell wall biogenesis/degradation</keyword>
<sequence length="218" mass="23460">MPQKQALTLMVLTYPSRLMFKFMIVSLEQVTIGDDCIAIGRGSSYINITGVQCGPGHGISIGSLGAQGRTDTVEEVHVQGCSFRGTTNGARIKTWQGGSGYARRISFEDITLDAVDNPIIIDQYYCINNENGCKIKTSAVQVSDVLYNGVHGTSITEEAVKINCSQSIACTNLVFNDINITSAYPGETTRSVIFNAEGTSAPSVPALNYLSPPKPRRV</sequence>
<dbReference type="Gene3D" id="2.160.20.10">
    <property type="entry name" value="Single-stranded right-handed beta-helix, Pectin lyase-like"/>
    <property type="match status" value="1"/>
</dbReference>
<evidence type="ECO:0000256" key="9">
    <source>
        <dbReference type="RuleBase" id="RU361169"/>
    </source>
</evidence>
<name>A0A2N9I445_FAGSY</name>
<reference evidence="10" key="1">
    <citation type="submission" date="2018-02" db="EMBL/GenBank/DDBJ databases">
        <authorList>
            <person name="Cohen D.B."/>
            <person name="Kent A.D."/>
        </authorList>
    </citation>
    <scope>NUCLEOTIDE SEQUENCE</scope>
</reference>
<dbReference type="PANTHER" id="PTHR31375">
    <property type="match status" value="1"/>
</dbReference>
<comment type="similarity">
    <text evidence="2 9">Belongs to the glycosyl hydrolase 28 family.</text>
</comment>
<evidence type="ECO:0000256" key="1">
    <source>
        <dbReference type="ARBA" id="ARBA00004191"/>
    </source>
</evidence>
<evidence type="ECO:0000256" key="7">
    <source>
        <dbReference type="ARBA" id="ARBA00023316"/>
    </source>
</evidence>
<dbReference type="InterPro" id="IPR012334">
    <property type="entry name" value="Pectin_lyas_fold"/>
</dbReference>
<keyword evidence="5 9" id="KW-0378">Hydrolase</keyword>
<feature type="active site" evidence="8">
    <location>
        <position position="57"/>
    </location>
</feature>
<comment type="subcellular location">
    <subcellularLocation>
        <location evidence="1">Secreted</location>
        <location evidence="1">Cell wall</location>
    </subcellularLocation>
</comment>
<keyword evidence="4" id="KW-0964">Secreted</keyword>
<dbReference type="InterPro" id="IPR011050">
    <property type="entry name" value="Pectin_lyase_fold/virulence"/>
</dbReference>
<dbReference type="EMBL" id="OIVN01004757">
    <property type="protein sequence ID" value="SPD19095.1"/>
    <property type="molecule type" value="Genomic_DNA"/>
</dbReference>
<evidence type="ECO:0000256" key="6">
    <source>
        <dbReference type="ARBA" id="ARBA00023295"/>
    </source>
</evidence>
<dbReference type="SUPFAM" id="SSF51126">
    <property type="entry name" value="Pectin lyase-like"/>
    <property type="match status" value="1"/>
</dbReference>
<evidence type="ECO:0000256" key="5">
    <source>
        <dbReference type="ARBA" id="ARBA00022801"/>
    </source>
</evidence>
<dbReference type="AlphaFoldDB" id="A0A2N9I445"/>
<dbReference type="GO" id="GO:0005975">
    <property type="term" value="P:carbohydrate metabolic process"/>
    <property type="evidence" value="ECO:0007669"/>
    <property type="project" value="InterPro"/>
</dbReference>
<evidence type="ECO:0008006" key="11">
    <source>
        <dbReference type="Google" id="ProtNLM"/>
    </source>
</evidence>
<proteinExistence type="inferred from homology"/>
<evidence type="ECO:0000256" key="2">
    <source>
        <dbReference type="ARBA" id="ARBA00008834"/>
    </source>
</evidence>
<evidence type="ECO:0000256" key="4">
    <source>
        <dbReference type="ARBA" id="ARBA00022525"/>
    </source>
</evidence>
<keyword evidence="6 9" id="KW-0326">Glycosidase</keyword>
<organism evidence="10">
    <name type="scientific">Fagus sylvatica</name>
    <name type="common">Beechnut</name>
    <dbReference type="NCBI Taxonomy" id="28930"/>
    <lineage>
        <taxon>Eukaryota</taxon>
        <taxon>Viridiplantae</taxon>
        <taxon>Streptophyta</taxon>
        <taxon>Embryophyta</taxon>
        <taxon>Tracheophyta</taxon>
        <taxon>Spermatophyta</taxon>
        <taxon>Magnoliopsida</taxon>
        <taxon>eudicotyledons</taxon>
        <taxon>Gunneridae</taxon>
        <taxon>Pentapetalae</taxon>
        <taxon>rosids</taxon>
        <taxon>fabids</taxon>
        <taxon>Fagales</taxon>
        <taxon>Fagaceae</taxon>
        <taxon>Fagus</taxon>
    </lineage>
</organism>
<keyword evidence="3" id="KW-0134">Cell wall</keyword>
<dbReference type="GO" id="GO:0071555">
    <property type="term" value="P:cell wall organization"/>
    <property type="evidence" value="ECO:0007669"/>
    <property type="project" value="UniProtKB-KW"/>
</dbReference>
<dbReference type="PROSITE" id="PS00502">
    <property type="entry name" value="POLYGALACTURONASE"/>
    <property type="match status" value="1"/>
</dbReference>
<protein>
    <recommendedName>
        <fullName evidence="11">Pectate lyase domain-containing protein</fullName>
    </recommendedName>
</protein>
<evidence type="ECO:0000256" key="8">
    <source>
        <dbReference type="PROSITE-ProRule" id="PRU10052"/>
    </source>
</evidence>
<gene>
    <name evidence="10" type="ORF">FSB_LOCUS46977</name>
</gene>
<accession>A0A2N9I445</accession>
<dbReference type="GO" id="GO:0004650">
    <property type="term" value="F:polygalacturonase activity"/>
    <property type="evidence" value="ECO:0007669"/>
    <property type="project" value="InterPro"/>
</dbReference>
<evidence type="ECO:0000256" key="3">
    <source>
        <dbReference type="ARBA" id="ARBA00022512"/>
    </source>
</evidence>
<evidence type="ECO:0000313" key="10">
    <source>
        <dbReference type="EMBL" id="SPD19095.1"/>
    </source>
</evidence>
<dbReference type="Pfam" id="PF00295">
    <property type="entry name" value="Glyco_hydro_28"/>
    <property type="match status" value="1"/>
</dbReference>
<dbReference type="InterPro" id="IPR000743">
    <property type="entry name" value="Glyco_hydro_28"/>
</dbReference>